<organism evidence="3 4">
    <name type="scientific">Magnetovibrio blakemorei</name>
    <dbReference type="NCBI Taxonomy" id="28181"/>
    <lineage>
        <taxon>Bacteria</taxon>
        <taxon>Pseudomonadati</taxon>
        <taxon>Pseudomonadota</taxon>
        <taxon>Alphaproteobacteria</taxon>
        <taxon>Rhodospirillales</taxon>
        <taxon>Magnetovibrionaceae</taxon>
        <taxon>Magnetovibrio</taxon>
    </lineage>
</organism>
<dbReference type="OrthoDB" id="7376525at2"/>
<dbReference type="PROSITE" id="PS50914">
    <property type="entry name" value="BON"/>
    <property type="match status" value="1"/>
</dbReference>
<dbReference type="EMBL" id="MCGG01000053">
    <property type="protein sequence ID" value="OEJ65262.1"/>
    <property type="molecule type" value="Genomic_DNA"/>
</dbReference>
<dbReference type="InterPro" id="IPR007055">
    <property type="entry name" value="BON_dom"/>
</dbReference>
<keyword evidence="4" id="KW-1185">Reference proteome</keyword>
<dbReference type="Gene3D" id="3.30.1340.30">
    <property type="match status" value="1"/>
</dbReference>
<dbReference type="Pfam" id="PF04972">
    <property type="entry name" value="BON"/>
    <property type="match status" value="1"/>
</dbReference>
<dbReference type="InterPro" id="IPR014004">
    <property type="entry name" value="Transpt-assoc_nodulatn_dom_bac"/>
</dbReference>
<dbReference type="PANTHER" id="PTHR34606">
    <property type="entry name" value="BON DOMAIN-CONTAINING PROTEIN"/>
    <property type="match status" value="1"/>
</dbReference>
<protein>
    <recommendedName>
        <fullName evidence="2">BON domain-containing protein</fullName>
    </recommendedName>
</protein>
<name>A0A1E5Q5R1_9PROT</name>
<feature type="domain" description="BON" evidence="2">
    <location>
        <begin position="37"/>
        <end position="105"/>
    </location>
</feature>
<reference evidence="4" key="1">
    <citation type="submission" date="2016-07" db="EMBL/GenBank/DDBJ databases">
        <authorList>
            <person name="Florea S."/>
            <person name="Webb J.S."/>
            <person name="Jaromczyk J."/>
            <person name="Schardl C.L."/>
        </authorList>
    </citation>
    <scope>NUCLEOTIDE SEQUENCE [LARGE SCALE GENOMIC DNA]</scope>
    <source>
        <strain evidence="4">MV-1</strain>
    </source>
</reference>
<dbReference type="PROSITE" id="PS51257">
    <property type="entry name" value="PROKAR_LIPOPROTEIN"/>
    <property type="match status" value="1"/>
</dbReference>
<dbReference type="SMART" id="SM00749">
    <property type="entry name" value="BON"/>
    <property type="match status" value="1"/>
</dbReference>
<evidence type="ECO:0000313" key="4">
    <source>
        <dbReference type="Proteomes" id="UP000095347"/>
    </source>
</evidence>
<feature type="chain" id="PRO_5009184059" description="BON domain-containing protein" evidence="1">
    <location>
        <begin position="25"/>
        <end position="107"/>
    </location>
</feature>
<dbReference type="AlphaFoldDB" id="A0A1E5Q5R1"/>
<accession>A0A1E5Q5R1</accession>
<evidence type="ECO:0000256" key="1">
    <source>
        <dbReference type="SAM" id="SignalP"/>
    </source>
</evidence>
<dbReference type="InterPro" id="IPR051686">
    <property type="entry name" value="Lipoprotein_DolP"/>
</dbReference>
<dbReference type="STRING" id="28181.BEN30_15020"/>
<dbReference type="Proteomes" id="UP000095347">
    <property type="component" value="Unassembled WGS sequence"/>
</dbReference>
<feature type="signal peptide" evidence="1">
    <location>
        <begin position="1"/>
        <end position="24"/>
    </location>
</feature>
<comment type="caution">
    <text evidence="3">The sequence shown here is derived from an EMBL/GenBank/DDBJ whole genome shotgun (WGS) entry which is preliminary data.</text>
</comment>
<evidence type="ECO:0000313" key="3">
    <source>
        <dbReference type="EMBL" id="OEJ65262.1"/>
    </source>
</evidence>
<dbReference type="RefSeq" id="WP_069958891.1">
    <property type="nucleotide sequence ID" value="NZ_MCGG01000053.1"/>
</dbReference>
<dbReference type="PANTHER" id="PTHR34606:SF16">
    <property type="entry name" value="BON DOMAIN-CONTAINING PROTEIN"/>
    <property type="match status" value="1"/>
</dbReference>
<gene>
    <name evidence="3" type="ORF">BEN30_15020</name>
</gene>
<evidence type="ECO:0000259" key="2">
    <source>
        <dbReference type="PROSITE" id="PS50914"/>
    </source>
</evidence>
<proteinExistence type="predicted"/>
<keyword evidence="1" id="KW-0732">Signal</keyword>
<sequence>MFSKAHFTKLAAITVLVASLAACAAVSERETPGEYLDDAAITTKVIAAIVQDPVLEKNQVNVETFHNVVQLSGFVDSNQSLSRAGELARTIKGVRSVQNNLIVRTPK</sequence>